<comment type="caution">
    <text evidence="1">The sequence shown here is derived from an EMBL/GenBank/DDBJ whole genome shotgun (WGS) entry which is preliminary data.</text>
</comment>
<gene>
    <name evidence="1" type="ORF">OE699_07275</name>
</gene>
<keyword evidence="2" id="KW-1185">Reference proteome</keyword>
<dbReference type="Proteomes" id="UP001526166">
    <property type="component" value="Unassembled WGS sequence"/>
</dbReference>
<evidence type="ECO:0008006" key="3">
    <source>
        <dbReference type="Google" id="ProtNLM"/>
    </source>
</evidence>
<evidence type="ECO:0000313" key="1">
    <source>
        <dbReference type="EMBL" id="MCV2878650.1"/>
    </source>
</evidence>
<accession>A0ABT2ZY49</accession>
<protein>
    <recommendedName>
        <fullName evidence="3">DUF1127 domain-containing protein</fullName>
    </recommendedName>
</protein>
<organism evidence="1 2">
    <name type="scientific">Sedimentimonas flavescens</name>
    <dbReference type="NCBI Taxonomy" id="2851012"/>
    <lineage>
        <taxon>Bacteria</taxon>
        <taxon>Pseudomonadati</taxon>
        <taxon>Pseudomonadota</taxon>
        <taxon>Alphaproteobacteria</taxon>
        <taxon>Rhodobacterales</taxon>
        <taxon>Rhodobacter group</taxon>
        <taxon>Sedimentimonas</taxon>
    </lineage>
</organism>
<proteinExistence type="predicted"/>
<name>A0ABT2ZY49_9RHOB</name>
<sequence>MAYSINANARPAGFLRPAFAALGAALVSYMERNTRLDEIRRLEVLSDSELAARGIARDRIAHHVFRDKFYV</sequence>
<dbReference type="EMBL" id="JAOWKW010000005">
    <property type="protein sequence ID" value="MCV2878650.1"/>
    <property type="molecule type" value="Genomic_DNA"/>
</dbReference>
<reference evidence="1 2" key="1">
    <citation type="submission" date="2022-10" db="EMBL/GenBank/DDBJ databases">
        <title>Sinirhodobacter sp. nov., isolated from ocean surface sediments.</title>
        <authorList>
            <person name="He W."/>
            <person name="Wang L."/>
            <person name="Zhang D.-F."/>
        </authorList>
    </citation>
    <scope>NUCLEOTIDE SEQUENCE [LARGE SCALE GENOMIC DNA]</scope>
    <source>
        <strain evidence="1 2">WL0115</strain>
    </source>
</reference>
<evidence type="ECO:0000313" key="2">
    <source>
        <dbReference type="Proteomes" id="UP001526166"/>
    </source>
</evidence>
<dbReference type="RefSeq" id="WP_263847564.1">
    <property type="nucleotide sequence ID" value="NZ_JAOWKW010000005.1"/>
</dbReference>